<dbReference type="InterPro" id="IPR057326">
    <property type="entry name" value="KR_dom"/>
</dbReference>
<evidence type="ECO:0000256" key="1">
    <source>
        <dbReference type="ARBA" id="ARBA00006484"/>
    </source>
</evidence>
<evidence type="ECO:0000259" key="3">
    <source>
        <dbReference type="SMART" id="SM00822"/>
    </source>
</evidence>
<dbReference type="PROSITE" id="PS00061">
    <property type="entry name" value="ADH_SHORT"/>
    <property type="match status" value="1"/>
</dbReference>
<dbReference type="InterPro" id="IPR002347">
    <property type="entry name" value="SDR_fam"/>
</dbReference>
<dbReference type="InterPro" id="IPR036291">
    <property type="entry name" value="NAD(P)-bd_dom_sf"/>
</dbReference>
<comment type="caution">
    <text evidence="4">The sequence shown here is derived from an EMBL/GenBank/DDBJ whole genome shotgun (WGS) entry which is preliminary data.</text>
</comment>
<keyword evidence="4" id="KW-0560">Oxidoreductase</keyword>
<dbReference type="EMBL" id="JBHUMP010000007">
    <property type="protein sequence ID" value="MFD2739956.1"/>
    <property type="molecule type" value="Genomic_DNA"/>
</dbReference>
<dbReference type="InterPro" id="IPR020904">
    <property type="entry name" value="Sc_DH/Rdtase_CS"/>
</dbReference>
<proteinExistence type="inferred from homology"/>
<keyword evidence="5" id="KW-1185">Reference proteome</keyword>
<gene>
    <name evidence="4" type="ORF">ACFSUD_10275</name>
</gene>
<feature type="domain" description="Ketoreductase" evidence="3">
    <location>
        <begin position="2"/>
        <end position="172"/>
    </location>
</feature>
<dbReference type="PANTHER" id="PTHR42879">
    <property type="entry name" value="3-OXOACYL-(ACYL-CARRIER-PROTEIN) REDUCTASE"/>
    <property type="match status" value="1"/>
</dbReference>
<dbReference type="PRINTS" id="PR00081">
    <property type="entry name" value="GDHRDH"/>
</dbReference>
<dbReference type="SMART" id="SM00822">
    <property type="entry name" value="PKS_KR"/>
    <property type="match status" value="1"/>
</dbReference>
<dbReference type="RefSeq" id="WP_386374055.1">
    <property type="nucleotide sequence ID" value="NZ_JBHUMP010000007.1"/>
</dbReference>
<comment type="similarity">
    <text evidence="1 2">Belongs to the short-chain dehydrogenases/reductases (SDR) family.</text>
</comment>
<sequence length="243" mass="24787">MSHVIVTGGGSGVGAEIARAVAASGAAVTIMGRRETPLQEQDLPYQLCDVTDAEAVAEAFAAARAAQGPITGVIANAGAAHSAPFEKISAEEMAAMLAVNVTGVFNVWQQGLADMKAAGTGRLIVVASTAGLKGYPYVAGYVAAKHGVVGLTRALALEVARSGITVNAICPGFIDTPLLTRSVKNITQTTGKTEEESREILKRASPQNRFVTVNEVAQAALYLLSDGAASVNGHALSLSGGEI</sequence>
<dbReference type="Pfam" id="PF00106">
    <property type="entry name" value="adh_short"/>
    <property type="match status" value="1"/>
</dbReference>
<dbReference type="EC" id="1.1.1.-" evidence="4"/>
<dbReference type="Gene3D" id="3.40.50.720">
    <property type="entry name" value="NAD(P)-binding Rossmann-like Domain"/>
    <property type="match status" value="1"/>
</dbReference>
<protein>
    <submittedName>
        <fullName evidence="4">SDR family NAD(P)-dependent oxidoreductase</fullName>
        <ecNumber evidence="4">1.1.1.-</ecNumber>
    </submittedName>
</protein>
<dbReference type="Proteomes" id="UP001597474">
    <property type="component" value="Unassembled WGS sequence"/>
</dbReference>
<evidence type="ECO:0000313" key="4">
    <source>
        <dbReference type="EMBL" id="MFD2739956.1"/>
    </source>
</evidence>
<dbReference type="SUPFAM" id="SSF51735">
    <property type="entry name" value="NAD(P)-binding Rossmann-fold domains"/>
    <property type="match status" value="1"/>
</dbReference>
<dbReference type="InterPro" id="IPR050259">
    <property type="entry name" value="SDR"/>
</dbReference>
<dbReference type="PANTHER" id="PTHR42879:SF2">
    <property type="entry name" value="3-OXOACYL-[ACYL-CARRIER-PROTEIN] REDUCTASE FABG"/>
    <property type="match status" value="1"/>
</dbReference>
<dbReference type="PRINTS" id="PR00080">
    <property type="entry name" value="SDRFAMILY"/>
</dbReference>
<evidence type="ECO:0000256" key="2">
    <source>
        <dbReference type="RuleBase" id="RU000363"/>
    </source>
</evidence>
<dbReference type="GO" id="GO:0016491">
    <property type="term" value="F:oxidoreductase activity"/>
    <property type="evidence" value="ECO:0007669"/>
    <property type="project" value="UniProtKB-KW"/>
</dbReference>
<name>A0ABW5U4H5_9RHOB</name>
<evidence type="ECO:0000313" key="5">
    <source>
        <dbReference type="Proteomes" id="UP001597474"/>
    </source>
</evidence>
<reference evidence="5" key="1">
    <citation type="journal article" date="2019" name="Int. J. Syst. Evol. Microbiol.">
        <title>The Global Catalogue of Microorganisms (GCM) 10K type strain sequencing project: providing services to taxonomists for standard genome sequencing and annotation.</title>
        <authorList>
            <consortium name="The Broad Institute Genomics Platform"/>
            <consortium name="The Broad Institute Genome Sequencing Center for Infectious Disease"/>
            <person name="Wu L."/>
            <person name="Ma J."/>
        </authorList>
    </citation>
    <scope>NUCLEOTIDE SEQUENCE [LARGE SCALE GENOMIC DNA]</scope>
    <source>
        <strain evidence="5">TISTR 2562</strain>
    </source>
</reference>
<accession>A0ABW5U4H5</accession>
<organism evidence="4 5">
    <name type="scientific">Sulfitobacter aestuarii</name>
    <dbReference type="NCBI Taxonomy" id="2161676"/>
    <lineage>
        <taxon>Bacteria</taxon>
        <taxon>Pseudomonadati</taxon>
        <taxon>Pseudomonadota</taxon>
        <taxon>Alphaproteobacteria</taxon>
        <taxon>Rhodobacterales</taxon>
        <taxon>Roseobacteraceae</taxon>
        <taxon>Sulfitobacter</taxon>
    </lineage>
</organism>